<feature type="transmembrane region" description="Helical" evidence="16">
    <location>
        <begin position="122"/>
        <end position="145"/>
    </location>
</feature>
<dbReference type="GO" id="GO:0046872">
    <property type="term" value="F:metal ion binding"/>
    <property type="evidence" value="ECO:0007669"/>
    <property type="project" value="UniProtKB-KW"/>
</dbReference>
<evidence type="ECO:0000256" key="14">
    <source>
        <dbReference type="ARBA" id="ARBA00023136"/>
    </source>
</evidence>
<keyword evidence="13 16" id="KW-0406">Ion transport</keyword>
<dbReference type="InterPro" id="IPR023214">
    <property type="entry name" value="HAD_sf"/>
</dbReference>
<name>A0A6A1VYS6_9ROSI</name>
<evidence type="ECO:0000256" key="1">
    <source>
        <dbReference type="ARBA" id="ARBA00004141"/>
    </source>
</evidence>
<evidence type="ECO:0000256" key="9">
    <source>
        <dbReference type="ARBA" id="ARBA00022840"/>
    </source>
</evidence>
<evidence type="ECO:0000256" key="3">
    <source>
        <dbReference type="ARBA" id="ARBA00022448"/>
    </source>
</evidence>
<evidence type="ECO:0000256" key="5">
    <source>
        <dbReference type="ARBA" id="ARBA00022692"/>
    </source>
</evidence>
<dbReference type="Gene3D" id="3.40.1110.10">
    <property type="entry name" value="Calcium-transporting ATPase, cytoplasmic domain N"/>
    <property type="match status" value="1"/>
</dbReference>
<keyword evidence="8 16" id="KW-0106">Calcium</keyword>
<keyword evidence="7 16" id="KW-0547">Nucleotide-binding</keyword>
<dbReference type="GO" id="GO:0005388">
    <property type="term" value="F:P-type calcium transporter activity"/>
    <property type="evidence" value="ECO:0007669"/>
    <property type="project" value="UniProtKB-EC"/>
</dbReference>
<evidence type="ECO:0000259" key="17">
    <source>
        <dbReference type="SMART" id="SM00831"/>
    </source>
</evidence>
<dbReference type="NCBIfam" id="TIGR01517">
    <property type="entry name" value="ATPase-IIB_Ca"/>
    <property type="match status" value="1"/>
</dbReference>
<dbReference type="PROSITE" id="PS00154">
    <property type="entry name" value="ATPASE_E1_E2"/>
    <property type="match status" value="1"/>
</dbReference>
<dbReference type="PANTHER" id="PTHR24093">
    <property type="entry name" value="CATION TRANSPORTING ATPASE"/>
    <property type="match status" value="1"/>
</dbReference>
<dbReference type="AlphaFoldDB" id="A0A6A1VYS6"/>
<dbReference type="Proteomes" id="UP000516437">
    <property type="component" value="Chromosome 3"/>
</dbReference>
<dbReference type="GO" id="GO:0005516">
    <property type="term" value="F:calmodulin binding"/>
    <property type="evidence" value="ECO:0007669"/>
    <property type="project" value="UniProtKB-KW"/>
</dbReference>
<dbReference type="InterPro" id="IPR018303">
    <property type="entry name" value="ATPase_P-typ_P_site"/>
</dbReference>
<dbReference type="Pfam" id="PF00689">
    <property type="entry name" value="Cation_ATPase_C"/>
    <property type="match status" value="1"/>
</dbReference>
<organism evidence="18 19">
    <name type="scientific">Morella rubra</name>
    <name type="common">Chinese bayberry</name>
    <dbReference type="NCBI Taxonomy" id="262757"/>
    <lineage>
        <taxon>Eukaryota</taxon>
        <taxon>Viridiplantae</taxon>
        <taxon>Streptophyta</taxon>
        <taxon>Embryophyta</taxon>
        <taxon>Tracheophyta</taxon>
        <taxon>Spermatophyta</taxon>
        <taxon>Magnoliopsida</taxon>
        <taxon>eudicotyledons</taxon>
        <taxon>Gunneridae</taxon>
        <taxon>Pentapetalae</taxon>
        <taxon>rosids</taxon>
        <taxon>fabids</taxon>
        <taxon>Fagales</taxon>
        <taxon>Myricaceae</taxon>
        <taxon>Morella</taxon>
    </lineage>
</organism>
<dbReference type="OrthoDB" id="3352408at2759"/>
<dbReference type="InterPro" id="IPR008250">
    <property type="entry name" value="ATPase_P-typ_transduc_dom_A_sf"/>
</dbReference>
<keyword evidence="12 16" id="KW-1133">Transmembrane helix</keyword>
<evidence type="ECO:0000256" key="7">
    <source>
        <dbReference type="ARBA" id="ARBA00022741"/>
    </source>
</evidence>
<comment type="similarity">
    <text evidence="2 16">Belongs to the cation transport ATPase (P-type) (TC 3.A.3) family. Type IIB subfamily.</text>
</comment>
<dbReference type="SUPFAM" id="SSF81660">
    <property type="entry name" value="Metal cation-transporting ATPase, ATP-binding domain N"/>
    <property type="match status" value="1"/>
</dbReference>
<dbReference type="SUPFAM" id="SSF81653">
    <property type="entry name" value="Calcium ATPase, transduction domain A"/>
    <property type="match status" value="1"/>
</dbReference>
<evidence type="ECO:0000256" key="4">
    <source>
        <dbReference type="ARBA" id="ARBA00022568"/>
    </source>
</evidence>
<dbReference type="Pfam" id="PF13246">
    <property type="entry name" value="Cation_ATPase"/>
    <property type="match status" value="1"/>
</dbReference>
<feature type="transmembrane region" description="Helical" evidence="16">
    <location>
        <begin position="86"/>
        <end position="110"/>
    </location>
</feature>
<dbReference type="EC" id="7.2.2.10" evidence="16"/>
<evidence type="ECO:0000256" key="6">
    <source>
        <dbReference type="ARBA" id="ARBA00022723"/>
    </source>
</evidence>
<feature type="domain" description="Cation-transporting P-type ATPase N-terminal" evidence="17">
    <location>
        <begin position="40"/>
        <end position="114"/>
    </location>
</feature>
<dbReference type="InterPro" id="IPR023299">
    <property type="entry name" value="ATPase_P-typ_cyto_dom_N"/>
</dbReference>
<comment type="function">
    <text evidence="16">Catalyzes the hydrolysis of ATP coupled with the transport of calcium.</text>
</comment>
<feature type="transmembrane region" description="Helical" evidence="16">
    <location>
        <begin position="217"/>
        <end position="234"/>
    </location>
</feature>
<reference evidence="18 19" key="1">
    <citation type="journal article" date="2019" name="Plant Biotechnol. J.">
        <title>The red bayberry genome and genetic basis of sex determination.</title>
        <authorList>
            <person name="Jia H.M."/>
            <person name="Jia H.J."/>
            <person name="Cai Q.L."/>
            <person name="Wang Y."/>
            <person name="Zhao H.B."/>
            <person name="Yang W.F."/>
            <person name="Wang G.Y."/>
            <person name="Li Y.H."/>
            <person name="Zhan D.L."/>
            <person name="Shen Y.T."/>
            <person name="Niu Q.F."/>
            <person name="Chang L."/>
            <person name="Qiu J."/>
            <person name="Zhao L."/>
            <person name="Xie H.B."/>
            <person name="Fu W.Y."/>
            <person name="Jin J."/>
            <person name="Li X.W."/>
            <person name="Jiao Y."/>
            <person name="Zhou C.C."/>
            <person name="Tu T."/>
            <person name="Chai C.Y."/>
            <person name="Gao J.L."/>
            <person name="Fan L.J."/>
            <person name="van de Weg E."/>
            <person name="Wang J.Y."/>
            <person name="Gao Z.S."/>
        </authorList>
    </citation>
    <scope>NUCLEOTIDE SEQUENCE [LARGE SCALE GENOMIC DNA]</scope>
    <source>
        <tissue evidence="18">Leaves</tissue>
    </source>
</reference>
<dbReference type="FunFam" id="3.40.1110.10:FF:000013">
    <property type="entry name" value="Calcium-transporting ATPase"/>
    <property type="match status" value="1"/>
</dbReference>
<dbReference type="Pfam" id="PF00122">
    <property type="entry name" value="E1-E2_ATPase"/>
    <property type="match status" value="1"/>
</dbReference>
<dbReference type="EMBL" id="RXIC02000021">
    <property type="protein sequence ID" value="KAB1218102.1"/>
    <property type="molecule type" value="Genomic_DNA"/>
</dbReference>
<dbReference type="Gene3D" id="2.70.150.10">
    <property type="entry name" value="Calcium-transporting ATPase, cytoplasmic transduction domain A"/>
    <property type="match status" value="1"/>
</dbReference>
<evidence type="ECO:0000256" key="10">
    <source>
        <dbReference type="ARBA" id="ARBA00022842"/>
    </source>
</evidence>
<keyword evidence="5 16" id="KW-0812">Transmembrane</keyword>
<keyword evidence="10" id="KW-0460">Magnesium</keyword>
<keyword evidence="9 16" id="KW-0067">ATP-binding</keyword>
<dbReference type="SUPFAM" id="SSF81665">
    <property type="entry name" value="Calcium ATPase, transmembrane domain M"/>
    <property type="match status" value="1"/>
</dbReference>
<keyword evidence="14 16" id="KW-0472">Membrane</keyword>
<sequence length="749" mass="82110">MVFYQEIKKKKGGDLPDAIKIGQTHCMELVKYKDVYQLQNLGGVHGVASAIGSNVENGIADDAEDIAQRREAFGSNTFKKPLAKSFFHFIVGATTDFTIVVLIVCAALSLGLGIKLHGLKQGWYEGGCIFFAVFLLVLFVALSNLQQERQFNKLSRVTDRTQVNVVRGGRHQTISISDIVVGDVVCVAIGDQIPAEGLFLCGYSLLVDESSITGESAFIDVNCIFIVLLVYYFTGNTKDENGNREFNGSKTKVDDIVNAVLRIVAAAITIIVVAIPEGLALAITLALAYSVKKMMADQVLVRKLSACETMGAATTICADKTGTLTLNKMKVTKFWQDQDFVKVGASSSIAPSVRDLIRQGVALNTTGRVDRSTLVSDFEFSGSPTETAILSWAVQELKMEMTESRQSCDIIHHEAFNSQKKRSGVLMRNKTDNTIHVHWKGAAEIILAMCSSYYDASGMTRDLNDDERIRFEQIIEGMAASSLRCIAFAHKQIAEEERADENKDNILKEDCLTLLGLVGLKDPCRPGMLKSVQACQNAGLNIKMITGDNLFTAKAIAFECGILQPVQDMFPDAVIEGAEFRNYTPEERKQKVDRIRVMARSSPSDKLLMVECLRQKGHVVAVTGNGINDAPALLEADIGISMGIQGCEVAKESSDIIILDDNFASIVQILRWGRCIYDNIRKFIQFQLTVNIAALVINFVVSVSVGEVPLTVVQLLWVNLIMDTLGALALATEQPTMELREKAPMGRTD</sequence>
<keyword evidence="11" id="KW-0112">Calmodulin-binding</keyword>
<dbReference type="InterPro" id="IPR001757">
    <property type="entry name" value="P_typ_ATPase"/>
</dbReference>
<keyword evidence="6" id="KW-0479">Metal-binding</keyword>
<dbReference type="PRINTS" id="PR00120">
    <property type="entry name" value="HATPASE"/>
</dbReference>
<evidence type="ECO:0000256" key="8">
    <source>
        <dbReference type="ARBA" id="ARBA00022837"/>
    </source>
</evidence>
<dbReference type="GO" id="GO:0005524">
    <property type="term" value="F:ATP binding"/>
    <property type="evidence" value="ECO:0007669"/>
    <property type="project" value="UniProtKB-KW"/>
</dbReference>
<dbReference type="Pfam" id="PF00690">
    <property type="entry name" value="Cation_ATPase_N"/>
    <property type="match status" value="1"/>
</dbReference>
<comment type="caution">
    <text evidence="18">The sequence shown here is derived from an EMBL/GenBank/DDBJ whole genome shotgun (WGS) entry which is preliminary data.</text>
</comment>
<dbReference type="Gene3D" id="1.20.1110.10">
    <property type="entry name" value="Calcium-transporting ATPase, transmembrane domain"/>
    <property type="match status" value="2"/>
</dbReference>
<evidence type="ECO:0000256" key="12">
    <source>
        <dbReference type="ARBA" id="ARBA00022989"/>
    </source>
</evidence>
<dbReference type="SUPFAM" id="SSF56784">
    <property type="entry name" value="HAD-like"/>
    <property type="match status" value="1"/>
</dbReference>
<keyword evidence="3 16" id="KW-0813">Transport</keyword>
<dbReference type="InterPro" id="IPR006068">
    <property type="entry name" value="ATPase_P-typ_cation-transptr_C"/>
</dbReference>
<dbReference type="NCBIfam" id="TIGR01494">
    <property type="entry name" value="ATPase_P-type"/>
    <property type="match status" value="2"/>
</dbReference>
<dbReference type="PRINTS" id="PR00119">
    <property type="entry name" value="CATATPASE"/>
</dbReference>
<dbReference type="PANTHER" id="PTHR24093:SF434">
    <property type="entry name" value="CALCIUM-TRANSPORTING ATPASE 13, PLASMA MEMBRANE-TYPE-RELATED"/>
    <property type="match status" value="1"/>
</dbReference>
<dbReference type="InterPro" id="IPR004014">
    <property type="entry name" value="ATPase_P-typ_cation-transptr_N"/>
</dbReference>
<evidence type="ECO:0000313" key="18">
    <source>
        <dbReference type="EMBL" id="KAB1218102.1"/>
    </source>
</evidence>
<evidence type="ECO:0000313" key="19">
    <source>
        <dbReference type="Proteomes" id="UP000516437"/>
    </source>
</evidence>
<feature type="transmembrane region" description="Helical" evidence="16">
    <location>
        <begin position="688"/>
        <end position="706"/>
    </location>
</feature>
<evidence type="ECO:0000256" key="2">
    <source>
        <dbReference type="ARBA" id="ARBA00006124"/>
    </source>
</evidence>
<accession>A0A6A1VYS6</accession>
<dbReference type="InterPro" id="IPR059000">
    <property type="entry name" value="ATPase_P-type_domA"/>
</dbReference>
<feature type="transmembrane region" description="Helical" evidence="16">
    <location>
        <begin position="263"/>
        <end position="289"/>
    </location>
</feature>
<evidence type="ECO:0000256" key="16">
    <source>
        <dbReference type="RuleBase" id="RU361146"/>
    </source>
</evidence>
<dbReference type="Gene3D" id="3.40.50.1000">
    <property type="entry name" value="HAD superfamily/HAD-like"/>
    <property type="match status" value="1"/>
</dbReference>
<proteinExistence type="inferred from homology"/>
<protein>
    <recommendedName>
        <fullName evidence="16">Calcium-transporting ATPase</fullName>
        <ecNumber evidence="16">7.2.2.10</ecNumber>
    </recommendedName>
</protein>
<evidence type="ECO:0000256" key="15">
    <source>
        <dbReference type="ARBA" id="ARBA00048694"/>
    </source>
</evidence>
<keyword evidence="4 16" id="KW-0109">Calcium transport</keyword>
<evidence type="ECO:0000256" key="11">
    <source>
        <dbReference type="ARBA" id="ARBA00022860"/>
    </source>
</evidence>
<dbReference type="FunFam" id="3.40.50.1000:FF:000193">
    <property type="entry name" value="Plasma membrane calcium-transporting ATPase 2"/>
    <property type="match status" value="1"/>
</dbReference>
<keyword evidence="19" id="KW-1185">Reference proteome</keyword>
<comment type="subcellular location">
    <subcellularLocation>
        <location evidence="1 16">Membrane</location>
        <topology evidence="1 16">Multi-pass membrane protein</topology>
    </subcellularLocation>
</comment>
<dbReference type="InterPro" id="IPR023298">
    <property type="entry name" value="ATPase_P-typ_TM_dom_sf"/>
</dbReference>
<comment type="caution">
    <text evidence="16">Lacks conserved residue(s) required for the propagation of feature annotation.</text>
</comment>
<dbReference type="GO" id="GO:0005886">
    <property type="term" value="C:plasma membrane"/>
    <property type="evidence" value="ECO:0007669"/>
    <property type="project" value="TreeGrafter"/>
</dbReference>
<dbReference type="GO" id="GO:0016887">
    <property type="term" value="F:ATP hydrolysis activity"/>
    <property type="evidence" value="ECO:0007669"/>
    <property type="project" value="InterPro"/>
</dbReference>
<feature type="transmembrane region" description="Helical" evidence="16">
    <location>
        <begin position="712"/>
        <end position="732"/>
    </location>
</feature>
<dbReference type="InterPro" id="IPR036412">
    <property type="entry name" value="HAD-like_sf"/>
</dbReference>
<dbReference type="SMART" id="SM00831">
    <property type="entry name" value="Cation_ATPase_N"/>
    <property type="match status" value="1"/>
</dbReference>
<evidence type="ECO:0000256" key="13">
    <source>
        <dbReference type="ARBA" id="ARBA00023065"/>
    </source>
</evidence>
<gene>
    <name evidence="18" type="ORF">CJ030_MR3G014488</name>
</gene>
<comment type="catalytic activity">
    <reaction evidence="15 16">
        <text>Ca(2+)(in) + ATP + H2O = Ca(2+)(out) + ADP + phosphate + H(+)</text>
        <dbReference type="Rhea" id="RHEA:18105"/>
        <dbReference type="ChEBI" id="CHEBI:15377"/>
        <dbReference type="ChEBI" id="CHEBI:15378"/>
        <dbReference type="ChEBI" id="CHEBI:29108"/>
        <dbReference type="ChEBI" id="CHEBI:30616"/>
        <dbReference type="ChEBI" id="CHEBI:43474"/>
        <dbReference type="ChEBI" id="CHEBI:456216"/>
        <dbReference type="EC" id="7.2.2.10"/>
    </reaction>
</comment>
<dbReference type="InterPro" id="IPR006408">
    <property type="entry name" value="P-type_ATPase_IIB"/>
</dbReference>